<reference evidence="6" key="1">
    <citation type="journal article" date="2020" name="Stud. Mycol.">
        <title>101 Dothideomycetes genomes: a test case for predicting lifestyles and emergence of pathogens.</title>
        <authorList>
            <person name="Haridas S."/>
            <person name="Albert R."/>
            <person name="Binder M."/>
            <person name="Bloem J."/>
            <person name="Labutti K."/>
            <person name="Salamov A."/>
            <person name="Andreopoulos B."/>
            <person name="Baker S."/>
            <person name="Barry K."/>
            <person name="Bills G."/>
            <person name="Bluhm B."/>
            <person name="Cannon C."/>
            <person name="Castanera R."/>
            <person name="Culley D."/>
            <person name="Daum C."/>
            <person name="Ezra D."/>
            <person name="Gonzalez J."/>
            <person name="Henrissat B."/>
            <person name="Kuo A."/>
            <person name="Liang C."/>
            <person name="Lipzen A."/>
            <person name="Lutzoni F."/>
            <person name="Magnuson J."/>
            <person name="Mondo S."/>
            <person name="Nolan M."/>
            <person name="Ohm R."/>
            <person name="Pangilinan J."/>
            <person name="Park H.-J."/>
            <person name="Ramirez L."/>
            <person name="Alfaro M."/>
            <person name="Sun H."/>
            <person name="Tritt A."/>
            <person name="Yoshinaga Y."/>
            <person name="Zwiers L.-H."/>
            <person name="Turgeon B."/>
            <person name="Goodwin S."/>
            <person name="Spatafora J."/>
            <person name="Crous P."/>
            <person name="Grigoriev I."/>
        </authorList>
    </citation>
    <scope>NUCLEOTIDE SEQUENCE</scope>
    <source>
        <strain evidence="6">CBS 113818</strain>
    </source>
</reference>
<gene>
    <name evidence="6" type="ORF">CC86DRAFT_455768</name>
</gene>
<dbReference type="InterPro" id="IPR023271">
    <property type="entry name" value="Aquaporin-like"/>
</dbReference>
<sequence>MTMYTTALVCGISDEDEWDKSTKYTATDEEKQDRHCNKIRDFLDGLKVPPQAAGPASYMASFISFWREQTSPKALDAAMNNFPAIKIVQDADRLDELSAMGVPCTEPSSESYSYYPVKSVLELIDGRFVHFPRLMKIKTGRKEAEKAWALVEEFKAELLEQPDKVIVFMENCPLLEFYLRLPPPGFSYEAKVVNVPSLCFAIPYAISPIMTGASTSKDLENAAMTPHELRHRRHSHLTVASRPFAGRLGGNQEFTSDDASLFTNADAIASFSWHQSFHLEAFADIELWKESFIECVGTCLQVYTSGLVAAGLSPLVKATSLGPVAPAAFGGLVNLVLISLFIFAAGPVSGGHFNPLITMSTFTARLSIFPRTLLYVMFQCLGAVVAGFLLRASLGVKPEEIPPIPGCYIDTSLVSPGEAYALETMTSFVLIFIAFGVGLDPRQREVFGPALSPILIGLTQCLVTFASSIARPGYSGSGNNPARCLGLMTATNRFDYHYVHWAGPITTAILNGVLYWVIPIYKE</sequence>
<feature type="transmembrane region" description="Helical" evidence="5">
    <location>
        <begin position="372"/>
        <end position="390"/>
    </location>
</feature>
<keyword evidence="2 5" id="KW-0812">Transmembrane</keyword>
<organism evidence="6 7">
    <name type="scientific">Ophiobolus disseminans</name>
    <dbReference type="NCBI Taxonomy" id="1469910"/>
    <lineage>
        <taxon>Eukaryota</taxon>
        <taxon>Fungi</taxon>
        <taxon>Dikarya</taxon>
        <taxon>Ascomycota</taxon>
        <taxon>Pezizomycotina</taxon>
        <taxon>Dothideomycetes</taxon>
        <taxon>Pleosporomycetidae</taxon>
        <taxon>Pleosporales</taxon>
        <taxon>Pleosporineae</taxon>
        <taxon>Phaeosphaeriaceae</taxon>
        <taxon>Ophiobolus</taxon>
    </lineage>
</organism>
<dbReference type="GO" id="GO:0015267">
    <property type="term" value="F:channel activity"/>
    <property type="evidence" value="ECO:0007669"/>
    <property type="project" value="InterPro"/>
</dbReference>
<dbReference type="PANTHER" id="PTHR47002">
    <property type="entry name" value="AQUAPORIN-LIKE"/>
    <property type="match status" value="1"/>
</dbReference>
<name>A0A6A6ZYX6_9PLEO</name>
<protein>
    <submittedName>
        <fullName evidence="6">Aquaporin-like protein</fullName>
    </submittedName>
</protein>
<dbReference type="InterPro" id="IPR000425">
    <property type="entry name" value="MIP"/>
</dbReference>
<accession>A0A6A6ZYX6</accession>
<feature type="transmembrane region" description="Helical" evidence="5">
    <location>
        <begin position="419"/>
        <end position="439"/>
    </location>
</feature>
<evidence type="ECO:0000313" key="6">
    <source>
        <dbReference type="EMBL" id="KAF2826201.1"/>
    </source>
</evidence>
<evidence type="ECO:0000256" key="3">
    <source>
        <dbReference type="ARBA" id="ARBA00022989"/>
    </source>
</evidence>
<feature type="transmembrane region" description="Helical" evidence="5">
    <location>
        <begin position="451"/>
        <end position="470"/>
    </location>
</feature>
<dbReference type="Pfam" id="PF00230">
    <property type="entry name" value="MIP"/>
    <property type="match status" value="1"/>
</dbReference>
<evidence type="ECO:0000256" key="4">
    <source>
        <dbReference type="ARBA" id="ARBA00023136"/>
    </source>
</evidence>
<comment type="subcellular location">
    <subcellularLocation>
        <location evidence="1">Membrane</location>
        <topology evidence="1">Multi-pass membrane protein</topology>
    </subcellularLocation>
</comment>
<dbReference type="Proteomes" id="UP000799424">
    <property type="component" value="Unassembled WGS sequence"/>
</dbReference>
<keyword evidence="3 5" id="KW-1133">Transmembrane helix</keyword>
<dbReference type="Gene3D" id="1.20.58.1910">
    <property type="match status" value="1"/>
</dbReference>
<evidence type="ECO:0000256" key="2">
    <source>
        <dbReference type="ARBA" id="ARBA00022692"/>
    </source>
</evidence>
<dbReference type="Gene3D" id="1.20.1080.10">
    <property type="entry name" value="Glycerol uptake facilitator protein"/>
    <property type="match status" value="1"/>
</dbReference>
<evidence type="ECO:0000313" key="7">
    <source>
        <dbReference type="Proteomes" id="UP000799424"/>
    </source>
</evidence>
<dbReference type="PRINTS" id="PR00783">
    <property type="entry name" value="MINTRINSICP"/>
</dbReference>
<dbReference type="GO" id="GO:0016020">
    <property type="term" value="C:membrane"/>
    <property type="evidence" value="ECO:0007669"/>
    <property type="project" value="UniProtKB-SubCell"/>
</dbReference>
<dbReference type="PANTHER" id="PTHR47002:SF2">
    <property type="entry name" value="AQUAPORIN AQPAE.A-LIKE"/>
    <property type="match status" value="1"/>
</dbReference>
<feature type="transmembrane region" description="Helical" evidence="5">
    <location>
        <begin position="498"/>
        <end position="518"/>
    </location>
</feature>
<dbReference type="EMBL" id="MU006226">
    <property type="protein sequence ID" value="KAF2826201.1"/>
    <property type="molecule type" value="Genomic_DNA"/>
</dbReference>
<dbReference type="OrthoDB" id="3222at2759"/>
<proteinExistence type="predicted"/>
<evidence type="ECO:0000256" key="5">
    <source>
        <dbReference type="SAM" id="Phobius"/>
    </source>
</evidence>
<keyword evidence="7" id="KW-1185">Reference proteome</keyword>
<dbReference type="SUPFAM" id="SSF109604">
    <property type="entry name" value="HD-domain/PDEase-like"/>
    <property type="match status" value="1"/>
</dbReference>
<dbReference type="AlphaFoldDB" id="A0A6A6ZYX6"/>
<evidence type="ECO:0000256" key="1">
    <source>
        <dbReference type="ARBA" id="ARBA00004141"/>
    </source>
</evidence>
<feature type="transmembrane region" description="Helical" evidence="5">
    <location>
        <begin position="327"/>
        <end position="351"/>
    </location>
</feature>
<keyword evidence="4 5" id="KW-0472">Membrane</keyword>
<dbReference type="SUPFAM" id="SSF81338">
    <property type="entry name" value="Aquaporin-like"/>
    <property type="match status" value="1"/>
</dbReference>